<dbReference type="Pfam" id="PF00512">
    <property type="entry name" value="HisKA"/>
    <property type="match status" value="1"/>
</dbReference>
<keyword evidence="8" id="KW-0472">Membrane</keyword>
<dbReference type="SMART" id="SM00387">
    <property type="entry name" value="HATPase_c"/>
    <property type="match status" value="1"/>
</dbReference>
<dbReference type="CDD" id="cd00082">
    <property type="entry name" value="HisKA"/>
    <property type="match status" value="1"/>
</dbReference>
<keyword evidence="8" id="KW-1133">Transmembrane helix</keyword>
<dbReference type="SMART" id="SM00448">
    <property type="entry name" value="REC"/>
    <property type="match status" value="1"/>
</dbReference>
<dbReference type="CDD" id="cd16922">
    <property type="entry name" value="HATPase_EvgS-ArcB-TorS-like"/>
    <property type="match status" value="1"/>
</dbReference>
<protein>
    <recommendedName>
        <fullName evidence="2">histidine kinase</fullName>
        <ecNumber evidence="2">2.7.13.3</ecNumber>
    </recommendedName>
</protein>
<keyword evidence="3 6" id="KW-0597">Phosphoprotein</keyword>
<dbReference type="CDD" id="cd17546">
    <property type="entry name" value="REC_hyHK_CKI1_RcsC-like"/>
    <property type="match status" value="1"/>
</dbReference>
<accession>A0ABS9EC60</accession>
<evidence type="ECO:0000259" key="9">
    <source>
        <dbReference type="PROSITE" id="PS50109"/>
    </source>
</evidence>
<dbReference type="PROSITE" id="PS50109">
    <property type="entry name" value="HIS_KIN"/>
    <property type="match status" value="1"/>
</dbReference>
<feature type="domain" description="Response regulatory" evidence="10">
    <location>
        <begin position="565"/>
        <end position="680"/>
    </location>
</feature>
<keyword evidence="4" id="KW-0808">Transferase</keyword>
<dbReference type="SUPFAM" id="SSF52172">
    <property type="entry name" value="CheY-like"/>
    <property type="match status" value="1"/>
</dbReference>
<dbReference type="Gene3D" id="1.20.120.160">
    <property type="entry name" value="HPT domain"/>
    <property type="match status" value="1"/>
</dbReference>
<dbReference type="InterPro" id="IPR001789">
    <property type="entry name" value="Sig_transdc_resp-reg_receiver"/>
</dbReference>
<dbReference type="SUPFAM" id="SSF55874">
    <property type="entry name" value="ATPase domain of HSP90 chaperone/DNA topoisomerase II/histidine kinase"/>
    <property type="match status" value="1"/>
</dbReference>
<dbReference type="SUPFAM" id="SSF47384">
    <property type="entry name" value="Homodimeric domain of signal transducing histidine kinase"/>
    <property type="match status" value="1"/>
</dbReference>
<comment type="caution">
    <text evidence="11">The sequence shown here is derived from an EMBL/GenBank/DDBJ whole genome shotgun (WGS) entry which is preliminary data.</text>
</comment>
<name>A0ABS9EC60_9FLAO</name>
<evidence type="ECO:0000256" key="8">
    <source>
        <dbReference type="SAM" id="Phobius"/>
    </source>
</evidence>
<dbReference type="PANTHER" id="PTHR43047">
    <property type="entry name" value="TWO-COMPONENT HISTIDINE PROTEIN KINASE"/>
    <property type="match status" value="1"/>
</dbReference>
<evidence type="ECO:0000313" key="11">
    <source>
        <dbReference type="EMBL" id="MCF4100427.1"/>
    </source>
</evidence>
<comment type="catalytic activity">
    <reaction evidence="1">
        <text>ATP + protein L-histidine = ADP + protein N-phospho-L-histidine.</text>
        <dbReference type="EC" id="2.7.13.3"/>
    </reaction>
</comment>
<keyword evidence="5" id="KW-0418">Kinase</keyword>
<keyword evidence="8" id="KW-0812">Transmembrane</keyword>
<keyword evidence="11" id="KW-0067">ATP-binding</keyword>
<keyword evidence="11" id="KW-0547">Nucleotide-binding</keyword>
<keyword evidence="12" id="KW-1185">Reference proteome</keyword>
<reference evidence="11" key="1">
    <citation type="submission" date="2022-01" db="EMBL/GenBank/DDBJ databases">
        <title>Gillisia lutea sp. nov., isolated from marine plastic residues from the Malvarosa beach (Valencia, Spain).</title>
        <authorList>
            <person name="Vidal-Verdu A."/>
            <person name="Molina-Menor E."/>
            <person name="Satari L."/>
            <person name="Pascual J."/>
            <person name="Pereto J."/>
            <person name="Porcar M."/>
        </authorList>
    </citation>
    <scope>NUCLEOTIDE SEQUENCE</scope>
    <source>
        <strain evidence="11">M10.2A</strain>
    </source>
</reference>
<evidence type="ECO:0000256" key="5">
    <source>
        <dbReference type="ARBA" id="ARBA00022777"/>
    </source>
</evidence>
<dbReference type="GO" id="GO:0005524">
    <property type="term" value="F:ATP binding"/>
    <property type="evidence" value="ECO:0007669"/>
    <property type="project" value="UniProtKB-KW"/>
</dbReference>
<feature type="transmembrane region" description="Helical" evidence="8">
    <location>
        <begin position="12"/>
        <end position="31"/>
    </location>
</feature>
<dbReference type="InterPro" id="IPR011006">
    <property type="entry name" value="CheY-like_superfamily"/>
</dbReference>
<evidence type="ECO:0000256" key="3">
    <source>
        <dbReference type="ARBA" id="ARBA00022553"/>
    </source>
</evidence>
<gene>
    <name evidence="11" type="ORF">L1I30_01995</name>
</gene>
<dbReference type="InterPro" id="IPR036890">
    <property type="entry name" value="HATPase_C_sf"/>
</dbReference>
<evidence type="ECO:0000256" key="2">
    <source>
        <dbReference type="ARBA" id="ARBA00012438"/>
    </source>
</evidence>
<dbReference type="PRINTS" id="PR00344">
    <property type="entry name" value="BCTRLSENSOR"/>
</dbReference>
<dbReference type="InterPro" id="IPR005467">
    <property type="entry name" value="His_kinase_dom"/>
</dbReference>
<dbReference type="SMART" id="SM00388">
    <property type="entry name" value="HisKA"/>
    <property type="match status" value="1"/>
</dbReference>
<evidence type="ECO:0000313" key="12">
    <source>
        <dbReference type="Proteomes" id="UP001179363"/>
    </source>
</evidence>
<dbReference type="EC" id="2.7.13.3" evidence="2"/>
<dbReference type="Pfam" id="PF00072">
    <property type="entry name" value="Response_reg"/>
    <property type="match status" value="1"/>
</dbReference>
<feature type="domain" description="Histidine kinase" evidence="9">
    <location>
        <begin position="322"/>
        <end position="543"/>
    </location>
</feature>
<evidence type="ECO:0000256" key="4">
    <source>
        <dbReference type="ARBA" id="ARBA00022679"/>
    </source>
</evidence>
<organism evidence="11 12">
    <name type="scientific">Gillisia lutea</name>
    <dbReference type="NCBI Taxonomy" id="2909668"/>
    <lineage>
        <taxon>Bacteria</taxon>
        <taxon>Pseudomonadati</taxon>
        <taxon>Bacteroidota</taxon>
        <taxon>Flavobacteriia</taxon>
        <taxon>Flavobacteriales</taxon>
        <taxon>Flavobacteriaceae</taxon>
        <taxon>Gillisia</taxon>
    </lineage>
</organism>
<dbReference type="Pfam" id="PF02518">
    <property type="entry name" value="HATPase_c"/>
    <property type="match status" value="1"/>
</dbReference>
<evidence type="ECO:0000256" key="6">
    <source>
        <dbReference type="PROSITE-ProRule" id="PRU00169"/>
    </source>
</evidence>
<dbReference type="PANTHER" id="PTHR43047:SF64">
    <property type="entry name" value="HISTIDINE KINASE CONTAINING CHEY-HOMOLOGOUS RECEIVER DOMAIN AND PAS DOMAIN-RELATED"/>
    <property type="match status" value="1"/>
</dbReference>
<evidence type="ECO:0000256" key="7">
    <source>
        <dbReference type="SAM" id="Coils"/>
    </source>
</evidence>
<dbReference type="SUPFAM" id="SSF47226">
    <property type="entry name" value="Histidine-containing phosphotransfer domain, HPT domain"/>
    <property type="match status" value="1"/>
</dbReference>
<dbReference type="InterPro" id="IPR036641">
    <property type="entry name" value="HPT_dom_sf"/>
</dbReference>
<dbReference type="Gene3D" id="3.40.50.2300">
    <property type="match status" value="1"/>
</dbReference>
<sequence>MKNTKRSITFKVIIGYLLVAALAAMAVWFIYTQVVKFSSLTQSNTLNNQQLVLVSEIATELYETENTGRRFIQSGDETDLNRYSNQIKSIQNSLDSLKGTYADETMKIELDSISLLLSRKGDNLEEILQLRSQDRNTNYYKEVIQELQKVDESFNEPDYENRFSDLEPHQRRVLIQLLEFSQDEEPAEESSKSTQALVASVKNVLSELEKENQRFREVINKKENELLENDMVLNQQLRKLLSVIEQEERETSLQRVENSQNLLEEVSRIIIIVGVLCILIILFFLFLIVRDVSRSQQYRIKLEEAQVFTESLMKRREQFMATITHDLRSPLNTVMGYTDLIEKSGLNNKQEHYLGYIKKSSEYILHLVNDLLDLSKLEAGKMLIEYLPFNPKNLVEETLTNIIPINDKKNLKVVVDASEEADCKVISDPFRIKQILSNLISNAYKFTESGGITATVALEKEIGDAYTLLIRLKDTGIGISKERQEEIFEEFSQEHGEIEKKYGGTGLGLAITKRITKLLHGSISLKSEPGKGSEFLLKIPVKKVAEDIRPSQEPELPKIELNGRNILIADDEASQLALTKELIRSVGMNCDTAKDGEEAIAKLVSKNYQLVITDIQMPNMDGFQLVKAIRTNPNLSEIPVIAVSGRTNVSDTTYIQAGFTDHMLKPYKPRDFLLKIGEVLKVNLENHPNTHRKPSANDMYSLDEILLFTGDDPKALDTILKALIDSTKINIKEISYAHKQNDSERIAQIAHRMLPMFKQLRADDIVRKLELLEIKKFNLDSKEPLASLLLEIEVLLEALNKEIKA</sequence>
<dbReference type="InterPro" id="IPR003661">
    <property type="entry name" value="HisK_dim/P_dom"/>
</dbReference>
<dbReference type="InterPro" id="IPR003594">
    <property type="entry name" value="HATPase_dom"/>
</dbReference>
<dbReference type="PROSITE" id="PS50110">
    <property type="entry name" value="RESPONSE_REGULATORY"/>
    <property type="match status" value="1"/>
</dbReference>
<proteinExistence type="predicted"/>
<dbReference type="InterPro" id="IPR004358">
    <property type="entry name" value="Sig_transdc_His_kin-like_C"/>
</dbReference>
<feature type="transmembrane region" description="Helical" evidence="8">
    <location>
        <begin position="269"/>
        <end position="289"/>
    </location>
</feature>
<dbReference type="InterPro" id="IPR036097">
    <property type="entry name" value="HisK_dim/P_sf"/>
</dbReference>
<evidence type="ECO:0000259" key="10">
    <source>
        <dbReference type="PROSITE" id="PS50110"/>
    </source>
</evidence>
<feature type="coiled-coil region" evidence="7">
    <location>
        <begin position="198"/>
        <end position="225"/>
    </location>
</feature>
<dbReference type="Proteomes" id="UP001179363">
    <property type="component" value="Unassembled WGS sequence"/>
</dbReference>
<evidence type="ECO:0000256" key="1">
    <source>
        <dbReference type="ARBA" id="ARBA00000085"/>
    </source>
</evidence>
<feature type="modified residue" description="4-aspartylphosphate" evidence="6">
    <location>
        <position position="614"/>
    </location>
</feature>
<dbReference type="RefSeq" id="WP_236132573.1">
    <property type="nucleotide sequence ID" value="NZ_JAKGTH010000006.1"/>
</dbReference>
<dbReference type="EMBL" id="JAKGTH010000006">
    <property type="protein sequence ID" value="MCF4100427.1"/>
    <property type="molecule type" value="Genomic_DNA"/>
</dbReference>
<keyword evidence="7" id="KW-0175">Coiled coil</keyword>
<dbReference type="Gene3D" id="3.30.565.10">
    <property type="entry name" value="Histidine kinase-like ATPase, C-terminal domain"/>
    <property type="match status" value="1"/>
</dbReference>
<dbReference type="Gene3D" id="1.10.287.130">
    <property type="match status" value="1"/>
</dbReference>